<dbReference type="AlphaFoldDB" id="A0A6J4IS03"/>
<dbReference type="InterPro" id="IPR011473">
    <property type="entry name" value="DUF1579"/>
</dbReference>
<sequence>MILPTTVQAQQTIPAAKRLNELGPKNSQLAQRVGTWDVTETVWETPGATPISNKFVAERKMIGSFLQEIIRPLPNSNIPDFQRIYYLSFNRVEGRWKYVSIDTRNPVGLMPAASFGPGEKGKFTLTFDPFALAGPGMNVAGQMLRMEEVISQQDANHDTGEEYFILADGSGKRWLAYKYDYVRRTTPSK</sequence>
<name>A0A6J4IS03_9BACT</name>
<protein>
    <recommendedName>
        <fullName evidence="2">DUF1579 domain-containing protein</fullName>
    </recommendedName>
</protein>
<evidence type="ECO:0008006" key="2">
    <source>
        <dbReference type="Google" id="ProtNLM"/>
    </source>
</evidence>
<accession>A0A6J4IS03</accession>
<reference evidence="1" key="1">
    <citation type="submission" date="2020-02" db="EMBL/GenBank/DDBJ databases">
        <authorList>
            <person name="Meier V. D."/>
        </authorList>
    </citation>
    <scope>NUCLEOTIDE SEQUENCE</scope>
    <source>
        <strain evidence="1">AVDCRST_MAG95</strain>
    </source>
</reference>
<gene>
    <name evidence="1" type="ORF">AVDCRST_MAG95-2181</name>
</gene>
<dbReference type="Pfam" id="PF07617">
    <property type="entry name" value="DUF1579"/>
    <property type="match status" value="1"/>
</dbReference>
<evidence type="ECO:0000313" key="1">
    <source>
        <dbReference type="EMBL" id="CAA9257958.1"/>
    </source>
</evidence>
<dbReference type="EMBL" id="CADCTJ010000683">
    <property type="protein sequence ID" value="CAA9257958.1"/>
    <property type="molecule type" value="Genomic_DNA"/>
</dbReference>
<organism evidence="1">
    <name type="scientific">uncultured Adhaeribacter sp</name>
    <dbReference type="NCBI Taxonomy" id="448109"/>
    <lineage>
        <taxon>Bacteria</taxon>
        <taxon>Pseudomonadati</taxon>
        <taxon>Bacteroidota</taxon>
        <taxon>Cytophagia</taxon>
        <taxon>Cytophagales</taxon>
        <taxon>Hymenobacteraceae</taxon>
        <taxon>Adhaeribacter</taxon>
        <taxon>environmental samples</taxon>
    </lineage>
</organism>
<proteinExistence type="predicted"/>